<organism evidence="1 2">
    <name type="scientific">Shewanella submarina</name>
    <dbReference type="NCBI Taxonomy" id="2016376"/>
    <lineage>
        <taxon>Bacteria</taxon>
        <taxon>Pseudomonadati</taxon>
        <taxon>Pseudomonadota</taxon>
        <taxon>Gammaproteobacteria</taxon>
        <taxon>Alteromonadales</taxon>
        <taxon>Shewanellaceae</taxon>
        <taxon>Shewanella</taxon>
    </lineage>
</organism>
<dbReference type="EMBL" id="JBHRTD010000012">
    <property type="protein sequence ID" value="MFC3138438.1"/>
    <property type="molecule type" value="Genomic_DNA"/>
</dbReference>
<dbReference type="RefSeq" id="WP_115137641.1">
    <property type="nucleotide sequence ID" value="NZ_JAKILF010000003.1"/>
</dbReference>
<accession>A0ABV7GA83</accession>
<gene>
    <name evidence="1" type="ORF">ACFOE0_09605</name>
</gene>
<keyword evidence="2" id="KW-1185">Reference proteome</keyword>
<evidence type="ECO:0000313" key="2">
    <source>
        <dbReference type="Proteomes" id="UP001595621"/>
    </source>
</evidence>
<protein>
    <submittedName>
        <fullName evidence="1">DUF3389 family protein</fullName>
    </submittedName>
</protein>
<proteinExistence type="predicted"/>
<sequence>MIIELSHSKLILTPFEIQIRMSPSGTVLSAMVEDLKLRKEVLVLSADAGAVRWSLKLDNQQQADDLVDFIGEQILL</sequence>
<dbReference type="InterPro" id="IPR021811">
    <property type="entry name" value="DUF3389"/>
</dbReference>
<reference evidence="2" key="1">
    <citation type="journal article" date="2019" name="Int. J. Syst. Evol. Microbiol.">
        <title>The Global Catalogue of Microorganisms (GCM) 10K type strain sequencing project: providing services to taxonomists for standard genome sequencing and annotation.</title>
        <authorList>
            <consortium name="The Broad Institute Genomics Platform"/>
            <consortium name="The Broad Institute Genome Sequencing Center for Infectious Disease"/>
            <person name="Wu L."/>
            <person name="Ma J."/>
        </authorList>
    </citation>
    <scope>NUCLEOTIDE SEQUENCE [LARGE SCALE GENOMIC DNA]</scope>
    <source>
        <strain evidence="2">KCTC 52277</strain>
    </source>
</reference>
<evidence type="ECO:0000313" key="1">
    <source>
        <dbReference type="EMBL" id="MFC3138438.1"/>
    </source>
</evidence>
<name>A0ABV7GA83_9GAMM</name>
<comment type="caution">
    <text evidence="1">The sequence shown here is derived from an EMBL/GenBank/DDBJ whole genome shotgun (WGS) entry which is preliminary data.</text>
</comment>
<dbReference type="Pfam" id="PF11869">
    <property type="entry name" value="DUF3389"/>
    <property type="match status" value="1"/>
</dbReference>
<dbReference type="Proteomes" id="UP001595621">
    <property type="component" value="Unassembled WGS sequence"/>
</dbReference>